<proteinExistence type="predicted"/>
<sequence length="104" mass="11740">MDYMPFVQLLSEASASWQMPEREIVPGFSKRPGKYHQYECAALEEAFCMAQEFPGTEAQIWSDMAELITAMNAELRAVGAHELKIVDYRTFLALLDTGSEPFDA</sequence>
<gene>
    <name evidence="1" type="ORF">EEQ99_30625</name>
</gene>
<dbReference type="AlphaFoldDB" id="A0A432NAH5"/>
<evidence type="ECO:0000313" key="1">
    <source>
        <dbReference type="EMBL" id="RUL96483.1"/>
    </source>
</evidence>
<dbReference type="EMBL" id="RIBW01000022">
    <property type="protein sequence ID" value="RUL96483.1"/>
    <property type="molecule type" value="Genomic_DNA"/>
</dbReference>
<accession>A0A432NAH5</accession>
<reference evidence="1 2" key="1">
    <citation type="journal article" date="2015" name="Int. J. Syst. Evol. Microbiol.">
        <title>Rhizobium anhuiense sp. nov., isolated from effective nodules of Vicia faba and Pisum sativum.</title>
        <authorList>
            <person name="Zhang Y.J."/>
            <person name="Zheng W.T."/>
            <person name="Everall I."/>
            <person name="Young J.P."/>
            <person name="Zhang X.X."/>
            <person name="Tian C.F."/>
            <person name="Sui X.H."/>
            <person name="Wang E.T."/>
            <person name="Chen W.X."/>
        </authorList>
    </citation>
    <scope>NUCLEOTIDE SEQUENCE [LARGE SCALE GENOMIC DNA]</scope>
    <source>
        <strain evidence="1 2">CCBAU 23252</strain>
    </source>
</reference>
<comment type="caution">
    <text evidence="1">The sequence shown here is derived from an EMBL/GenBank/DDBJ whole genome shotgun (WGS) entry which is preliminary data.</text>
</comment>
<name>A0A432NAH5_9HYPH</name>
<dbReference type="RefSeq" id="WP_127431636.1">
    <property type="nucleotide sequence ID" value="NZ_BMFI01000019.1"/>
</dbReference>
<protein>
    <submittedName>
        <fullName evidence="1">Uncharacterized protein</fullName>
    </submittedName>
</protein>
<organism evidence="1 2">
    <name type="scientific">Rhizobium anhuiense</name>
    <dbReference type="NCBI Taxonomy" id="1184720"/>
    <lineage>
        <taxon>Bacteria</taxon>
        <taxon>Pseudomonadati</taxon>
        <taxon>Pseudomonadota</taxon>
        <taxon>Alphaproteobacteria</taxon>
        <taxon>Hyphomicrobiales</taxon>
        <taxon>Rhizobiaceae</taxon>
        <taxon>Rhizobium/Agrobacterium group</taxon>
        <taxon>Rhizobium</taxon>
    </lineage>
</organism>
<dbReference type="Proteomes" id="UP000273611">
    <property type="component" value="Unassembled WGS sequence"/>
</dbReference>
<evidence type="ECO:0000313" key="2">
    <source>
        <dbReference type="Proteomes" id="UP000273611"/>
    </source>
</evidence>